<protein>
    <submittedName>
        <fullName evidence="2">Protein of uncharacterized function (DUF1266)</fullName>
    </submittedName>
</protein>
<dbReference type="Pfam" id="PF06889">
    <property type="entry name" value="DUF1266"/>
    <property type="match status" value="1"/>
</dbReference>
<sequence length="235" mass="27643">MEQQYQQWLMALSAPMVAINAHTGCTFDSLKYYPFDTTFDLKESWGITSRSGVINMILRMVDAGHARELAHYYSLWHRLSPTQWQEHVEQQSVEEQVLMQIVADTAVICGDGGIRSWDLGRLSFLCRVAQLHGWFTAEENLWFHTRLALRARHYYANWESYYAAFFVGRAYWQSLNQETPEQQQYAFCHYSGTKNYIQMQQHLYCQADSPLKHLAWHIDCHEMEKPASLEEVDWS</sequence>
<dbReference type="RefSeq" id="WP_141133122.1">
    <property type="nucleotide sequence ID" value="NZ_CAMISM010000008.1"/>
</dbReference>
<dbReference type="InterPro" id="IPR009677">
    <property type="entry name" value="DUF1266"/>
</dbReference>
<dbReference type="AlphaFoldDB" id="A0A448TA33"/>
<dbReference type="Proteomes" id="UP000270487">
    <property type="component" value="Chromosome"/>
</dbReference>
<feature type="domain" description="DUF1266" evidence="1">
    <location>
        <begin position="41"/>
        <end position="216"/>
    </location>
</feature>
<proteinExistence type="predicted"/>
<evidence type="ECO:0000313" key="3">
    <source>
        <dbReference type="Proteomes" id="UP000270487"/>
    </source>
</evidence>
<evidence type="ECO:0000259" key="1">
    <source>
        <dbReference type="Pfam" id="PF06889"/>
    </source>
</evidence>
<dbReference type="EMBL" id="LR134492">
    <property type="protein sequence ID" value="VEI76827.1"/>
    <property type="molecule type" value="Genomic_DNA"/>
</dbReference>
<accession>A0A448TA33</accession>
<evidence type="ECO:0000313" key="2">
    <source>
        <dbReference type="EMBL" id="VEI76827.1"/>
    </source>
</evidence>
<gene>
    <name evidence="2" type="ORF">NCTC13193_05518</name>
</gene>
<reference evidence="2 3" key="1">
    <citation type="submission" date="2018-12" db="EMBL/GenBank/DDBJ databases">
        <authorList>
            <consortium name="Pathogen Informatics"/>
        </authorList>
    </citation>
    <scope>NUCLEOTIDE SEQUENCE [LARGE SCALE GENOMIC DNA]</scope>
    <source>
        <strain evidence="2 3">NCTC13193</strain>
    </source>
</reference>
<name>A0A448TA33_SERFO</name>
<organism evidence="2 3">
    <name type="scientific">Serratia fonticola</name>
    <dbReference type="NCBI Taxonomy" id="47917"/>
    <lineage>
        <taxon>Bacteria</taxon>
        <taxon>Pseudomonadati</taxon>
        <taxon>Pseudomonadota</taxon>
        <taxon>Gammaproteobacteria</taxon>
        <taxon>Enterobacterales</taxon>
        <taxon>Yersiniaceae</taxon>
        <taxon>Serratia</taxon>
    </lineage>
</organism>